<dbReference type="OrthoDB" id="5625627at2"/>
<evidence type="ECO:0000259" key="1">
    <source>
        <dbReference type="Pfam" id="PF13524"/>
    </source>
</evidence>
<organism evidence="2 3">
    <name type="scientific">Catenovulum maritimum</name>
    <dbReference type="NCBI Taxonomy" id="1513271"/>
    <lineage>
        <taxon>Bacteria</taxon>
        <taxon>Pseudomonadati</taxon>
        <taxon>Pseudomonadota</taxon>
        <taxon>Gammaproteobacteria</taxon>
        <taxon>Alteromonadales</taxon>
        <taxon>Alteromonadaceae</taxon>
        <taxon>Catenovulum</taxon>
    </lineage>
</organism>
<dbReference type="SUPFAM" id="SSF53756">
    <property type="entry name" value="UDP-Glycosyltransferase/glycogen phosphorylase"/>
    <property type="match status" value="1"/>
</dbReference>
<dbReference type="RefSeq" id="WP_048693453.1">
    <property type="nucleotide sequence ID" value="NZ_KQ130495.1"/>
</dbReference>
<accession>A0A0J8GVD4</accession>
<dbReference type="InterPro" id="IPR055259">
    <property type="entry name" value="YkvP/CgeB_Glyco_trans-like"/>
</dbReference>
<dbReference type="AlphaFoldDB" id="A0A0J8GVD4"/>
<evidence type="ECO:0000313" key="2">
    <source>
        <dbReference type="EMBL" id="KMT64633.1"/>
    </source>
</evidence>
<dbReference type="STRING" id="1513271.XM47_13400"/>
<dbReference type="Pfam" id="PF13524">
    <property type="entry name" value="Glyco_trans_1_2"/>
    <property type="match status" value="1"/>
</dbReference>
<protein>
    <recommendedName>
        <fullName evidence="1">Spore protein YkvP/CgeB glycosyl transferase-like domain-containing protein</fullName>
    </recommendedName>
</protein>
<name>A0A0J8GVD4_9ALTE</name>
<sequence length="344" mass="40353">MKTILSKLVLDLNRWFENTYVIKYIRLCVFIYEYYLKPKVYKSDKKIILIKTCNPANKNRFSWGDYHLAEALANSIELDPNYKCIMVPIDFWHSQFLNNRAFKIIFIRGVYSESDNNPYFDKTYMYLISHPEKVSGDELARYKGVIVASLKLYDELKSINKYLHYIPQFTDEERFKPQIDKSFEHDVLFVGNTRGIYRESVKYCIENDINIDVYGAGWDKFIPQKYIKGHHISNAELPKHYANAKITLNDHWQTMRDQGFISNRVFDVTACGGFLLTDHFDEIETLFQGAVKTYYSESDLVSKINYYLEQDQLRKDSAISARQITLAKHSKAAIGKAFCDIINE</sequence>
<evidence type="ECO:0000313" key="3">
    <source>
        <dbReference type="Proteomes" id="UP000037600"/>
    </source>
</evidence>
<keyword evidence="3" id="KW-1185">Reference proteome</keyword>
<dbReference type="Proteomes" id="UP000037600">
    <property type="component" value="Unassembled WGS sequence"/>
</dbReference>
<proteinExistence type="predicted"/>
<reference evidence="2 3" key="1">
    <citation type="submission" date="2015-04" db="EMBL/GenBank/DDBJ databases">
        <title>Draft Genome Sequence of the Novel Agar-Digesting Marine Bacterium Q1.</title>
        <authorList>
            <person name="Li Y."/>
            <person name="Li D."/>
            <person name="Chen G."/>
            <person name="Du Z."/>
        </authorList>
    </citation>
    <scope>NUCLEOTIDE SEQUENCE [LARGE SCALE GENOMIC DNA]</scope>
    <source>
        <strain evidence="2 3">Q1</strain>
    </source>
</reference>
<gene>
    <name evidence="2" type="ORF">XM47_13400</name>
</gene>
<dbReference type="EMBL" id="LAZL01000022">
    <property type="protein sequence ID" value="KMT64633.1"/>
    <property type="molecule type" value="Genomic_DNA"/>
</dbReference>
<feature type="domain" description="Spore protein YkvP/CgeB glycosyl transferase-like" evidence="1">
    <location>
        <begin position="207"/>
        <end position="333"/>
    </location>
</feature>
<comment type="caution">
    <text evidence="2">The sequence shown here is derived from an EMBL/GenBank/DDBJ whole genome shotgun (WGS) entry which is preliminary data.</text>
</comment>